<evidence type="ECO:0000313" key="2">
    <source>
        <dbReference type="EMBL" id="MBE9070929.1"/>
    </source>
</evidence>
<name>A0A929FDC6_LEPEC</name>
<comment type="caution">
    <text evidence="2">The sequence shown here is derived from an EMBL/GenBank/DDBJ whole genome shotgun (WGS) entry which is preliminary data.</text>
</comment>
<evidence type="ECO:0000313" key="3">
    <source>
        <dbReference type="Proteomes" id="UP000615026"/>
    </source>
</evidence>
<dbReference type="Proteomes" id="UP000615026">
    <property type="component" value="Unassembled WGS sequence"/>
</dbReference>
<accession>A0A929FDC6</accession>
<keyword evidence="3" id="KW-1185">Reference proteome</keyword>
<dbReference type="AlphaFoldDB" id="A0A929FDC6"/>
<feature type="region of interest" description="Disordered" evidence="1">
    <location>
        <begin position="16"/>
        <end position="46"/>
    </location>
</feature>
<feature type="non-terminal residue" evidence="2">
    <location>
        <position position="46"/>
    </location>
</feature>
<dbReference type="EMBL" id="JADEXP010000595">
    <property type="protein sequence ID" value="MBE9070929.1"/>
    <property type="molecule type" value="Genomic_DNA"/>
</dbReference>
<feature type="compositionally biased region" description="Basic and acidic residues" evidence="1">
    <location>
        <begin position="32"/>
        <end position="46"/>
    </location>
</feature>
<sequence>MKSKKKRLLFSGMGYREVQRSNSSRRKRLSKKEKAWLKEQGYKNVG</sequence>
<proteinExistence type="predicted"/>
<organism evidence="2 3">
    <name type="scientific">Leptolyngbya cf. ectocarpi LEGE 11479</name>
    <dbReference type="NCBI Taxonomy" id="1828722"/>
    <lineage>
        <taxon>Bacteria</taxon>
        <taxon>Bacillati</taxon>
        <taxon>Cyanobacteriota</taxon>
        <taxon>Cyanophyceae</taxon>
        <taxon>Leptolyngbyales</taxon>
        <taxon>Leptolyngbyaceae</taxon>
        <taxon>Leptolyngbya group</taxon>
        <taxon>Leptolyngbya</taxon>
    </lineage>
</organism>
<protein>
    <submittedName>
        <fullName evidence="2">Uncharacterized protein</fullName>
    </submittedName>
</protein>
<evidence type="ECO:0000256" key="1">
    <source>
        <dbReference type="SAM" id="MobiDB-lite"/>
    </source>
</evidence>
<gene>
    <name evidence="2" type="ORF">IQ260_30285</name>
</gene>
<reference evidence="2" key="1">
    <citation type="submission" date="2020-10" db="EMBL/GenBank/DDBJ databases">
        <authorList>
            <person name="Castelo-Branco R."/>
            <person name="Eusebio N."/>
            <person name="Adriana R."/>
            <person name="Vieira A."/>
            <person name="Brugerolle De Fraissinette N."/>
            <person name="Rezende De Castro R."/>
            <person name="Schneider M.P."/>
            <person name="Vasconcelos V."/>
            <person name="Leao P.N."/>
        </authorList>
    </citation>
    <scope>NUCLEOTIDE SEQUENCE</scope>
    <source>
        <strain evidence="2">LEGE 11479</strain>
    </source>
</reference>